<evidence type="ECO:0000313" key="3">
    <source>
        <dbReference type="WBParaSite" id="TCNE_0000499301-mRNA-1"/>
    </source>
</evidence>
<reference evidence="3" key="1">
    <citation type="submission" date="2016-06" db="UniProtKB">
        <authorList>
            <consortium name="WormBaseParasite"/>
        </authorList>
    </citation>
    <scope>IDENTIFICATION</scope>
</reference>
<dbReference type="EMBL" id="UYWY01010220">
    <property type="protein sequence ID" value="VDM33516.1"/>
    <property type="molecule type" value="Genomic_DNA"/>
</dbReference>
<dbReference type="WBParaSite" id="TCNE_0000499301-mRNA-1">
    <property type="protein sequence ID" value="TCNE_0000499301-mRNA-1"/>
    <property type="gene ID" value="TCNE_0000499301"/>
</dbReference>
<name>A0A183U923_TOXCA</name>
<sequence>MLKEIELMKSTHEMEGVNDPLISAETHVIIAEKRCKLYETTDEPTFDDEIDDNAI</sequence>
<organism evidence="2 3">
    <name type="scientific">Toxocara canis</name>
    <name type="common">Canine roundworm</name>
    <dbReference type="NCBI Taxonomy" id="6265"/>
    <lineage>
        <taxon>Eukaryota</taxon>
        <taxon>Metazoa</taxon>
        <taxon>Ecdysozoa</taxon>
        <taxon>Nematoda</taxon>
        <taxon>Chromadorea</taxon>
        <taxon>Rhabditida</taxon>
        <taxon>Spirurina</taxon>
        <taxon>Ascaridomorpha</taxon>
        <taxon>Ascaridoidea</taxon>
        <taxon>Toxocaridae</taxon>
        <taxon>Toxocara</taxon>
    </lineage>
</organism>
<gene>
    <name evidence="1" type="ORF">TCNE_LOCUS4993</name>
</gene>
<reference evidence="1 2" key="2">
    <citation type="submission" date="2018-11" db="EMBL/GenBank/DDBJ databases">
        <authorList>
            <consortium name="Pathogen Informatics"/>
        </authorList>
    </citation>
    <scope>NUCLEOTIDE SEQUENCE [LARGE SCALE GENOMIC DNA]</scope>
</reference>
<evidence type="ECO:0000313" key="2">
    <source>
        <dbReference type="Proteomes" id="UP000050794"/>
    </source>
</evidence>
<keyword evidence="2" id="KW-1185">Reference proteome</keyword>
<dbReference type="Proteomes" id="UP000050794">
    <property type="component" value="Unassembled WGS sequence"/>
</dbReference>
<evidence type="ECO:0000313" key="1">
    <source>
        <dbReference type="EMBL" id="VDM33516.1"/>
    </source>
</evidence>
<protein>
    <submittedName>
        <fullName evidence="3">Phage protein</fullName>
    </submittedName>
</protein>
<proteinExistence type="predicted"/>
<accession>A0A183U923</accession>
<dbReference type="AlphaFoldDB" id="A0A183U923"/>